<evidence type="ECO:0000256" key="1">
    <source>
        <dbReference type="SAM" id="MobiDB-lite"/>
    </source>
</evidence>
<organism evidence="2">
    <name type="scientific">Micrurus corallinus</name>
    <name type="common">Brazilian coral snake</name>
    <dbReference type="NCBI Taxonomy" id="54390"/>
    <lineage>
        <taxon>Eukaryota</taxon>
        <taxon>Metazoa</taxon>
        <taxon>Chordata</taxon>
        <taxon>Craniata</taxon>
        <taxon>Vertebrata</taxon>
        <taxon>Euteleostomi</taxon>
        <taxon>Lepidosauria</taxon>
        <taxon>Squamata</taxon>
        <taxon>Bifurcata</taxon>
        <taxon>Unidentata</taxon>
        <taxon>Episquamata</taxon>
        <taxon>Toxicofera</taxon>
        <taxon>Serpentes</taxon>
        <taxon>Colubroidea</taxon>
        <taxon>Elapidae</taxon>
        <taxon>Elapinae</taxon>
        <taxon>Micrurus</taxon>
    </lineage>
</organism>
<dbReference type="EMBL" id="IACJ01074255">
    <property type="protein sequence ID" value="LAA48944.1"/>
    <property type="molecule type" value="Transcribed_RNA"/>
</dbReference>
<feature type="compositionally biased region" description="Polar residues" evidence="1">
    <location>
        <begin position="1"/>
        <end position="10"/>
    </location>
</feature>
<name>A0A2D4FN62_MICCO</name>
<evidence type="ECO:0000313" key="2">
    <source>
        <dbReference type="EMBL" id="LAA48944.1"/>
    </source>
</evidence>
<reference evidence="2" key="2">
    <citation type="submission" date="2017-11" db="EMBL/GenBank/DDBJ databases">
        <title>Coralsnake Venomics: Analyses of Venom Gland Transcriptomes and Proteomes of Six Brazilian Taxa.</title>
        <authorList>
            <person name="Aird S.D."/>
            <person name="Jorge da Silva N."/>
            <person name="Qiu L."/>
            <person name="Villar-Briones A."/>
            <person name="Aparecida-Saddi V."/>
            <person name="Campos-Telles M.P."/>
            <person name="Grau M."/>
            <person name="Mikheyev A.S."/>
        </authorList>
    </citation>
    <scope>NUCLEOTIDE SEQUENCE</scope>
    <source>
        <tissue evidence="2">Venom_gland</tissue>
    </source>
</reference>
<proteinExistence type="predicted"/>
<feature type="region of interest" description="Disordered" evidence="1">
    <location>
        <begin position="1"/>
        <end position="33"/>
    </location>
</feature>
<protein>
    <submittedName>
        <fullName evidence="2">Uncharacterized protein</fullName>
    </submittedName>
</protein>
<reference evidence="2" key="1">
    <citation type="submission" date="2017-07" db="EMBL/GenBank/DDBJ databases">
        <authorList>
            <person name="Mikheyev A."/>
            <person name="Grau M."/>
        </authorList>
    </citation>
    <scope>NUCLEOTIDE SEQUENCE</scope>
    <source>
        <tissue evidence="2">Venom_gland</tissue>
    </source>
</reference>
<accession>A0A2D4FN62</accession>
<sequence>MIQQPRQQQAAGKESRGGVCGGAVEHSPSPPKVPLWAVGSSGSMAVEHRYLQGGSVEYPPSPHKAAPWAACEGGSGAVEHPQALLKHFHGQRCLRETARSLPSRSEHHCRHLLLPGAAADLDASHKQCRHRSASARFLLFCPRRSGRR</sequence>
<dbReference type="AlphaFoldDB" id="A0A2D4FN62"/>